<dbReference type="PRINTS" id="PR00834">
    <property type="entry name" value="PROTEASES2C"/>
</dbReference>
<keyword evidence="6" id="KW-1185">Reference proteome</keyword>
<dbReference type="SMART" id="SM00228">
    <property type="entry name" value="PDZ"/>
    <property type="match status" value="1"/>
</dbReference>
<dbReference type="PROSITE" id="PS51257">
    <property type="entry name" value="PROKAR_LIPOPROTEIN"/>
    <property type="match status" value="1"/>
</dbReference>
<dbReference type="OrthoDB" id="9758917at2"/>
<dbReference type="RefSeq" id="WP_107567765.1">
    <property type="nucleotide sequence ID" value="NZ_PYYB01000001.1"/>
</dbReference>
<dbReference type="InterPro" id="IPR051201">
    <property type="entry name" value="Chloro_Bact_Ser_Proteases"/>
</dbReference>
<dbReference type="InterPro" id="IPR009003">
    <property type="entry name" value="Peptidase_S1_PA"/>
</dbReference>
<dbReference type="InterPro" id="IPR036034">
    <property type="entry name" value="PDZ_sf"/>
</dbReference>
<dbReference type="SUPFAM" id="SSF50494">
    <property type="entry name" value="Trypsin-like serine proteases"/>
    <property type="match status" value="1"/>
</dbReference>
<dbReference type="InterPro" id="IPR001478">
    <property type="entry name" value="PDZ"/>
</dbReference>
<keyword evidence="3" id="KW-0732">Signal</keyword>
<evidence type="ECO:0000313" key="6">
    <source>
        <dbReference type="Proteomes" id="UP000240739"/>
    </source>
</evidence>
<dbReference type="PANTHER" id="PTHR43343:SF3">
    <property type="entry name" value="PROTEASE DO-LIKE 8, CHLOROPLASTIC"/>
    <property type="match status" value="1"/>
</dbReference>
<dbReference type="Proteomes" id="UP000240739">
    <property type="component" value="Unassembled WGS sequence"/>
</dbReference>
<evidence type="ECO:0000256" key="3">
    <source>
        <dbReference type="SAM" id="SignalP"/>
    </source>
</evidence>
<protein>
    <recommendedName>
        <fullName evidence="4">PDZ domain-containing protein</fullName>
    </recommendedName>
</protein>
<name>A0A2T4UJ58_9ACTN</name>
<dbReference type="EMBL" id="PYYB01000001">
    <property type="protein sequence ID" value="PTL59283.1"/>
    <property type="molecule type" value="Genomic_DNA"/>
</dbReference>
<evidence type="ECO:0000259" key="4">
    <source>
        <dbReference type="SMART" id="SM00228"/>
    </source>
</evidence>
<dbReference type="CDD" id="cd06779">
    <property type="entry name" value="cpPDZ_Deg_HtrA-like"/>
    <property type="match status" value="1"/>
</dbReference>
<gene>
    <name evidence="5" type="ORF">C7Y72_06265</name>
</gene>
<feature type="chain" id="PRO_5015575708" description="PDZ domain-containing protein" evidence="3">
    <location>
        <begin position="22"/>
        <end position="403"/>
    </location>
</feature>
<dbReference type="Pfam" id="PF13180">
    <property type="entry name" value="PDZ_2"/>
    <property type="match status" value="1"/>
</dbReference>
<dbReference type="Gene3D" id="2.30.42.10">
    <property type="match status" value="1"/>
</dbReference>
<keyword evidence="1" id="KW-0645">Protease</keyword>
<feature type="signal peptide" evidence="3">
    <location>
        <begin position="1"/>
        <end position="21"/>
    </location>
</feature>
<proteinExistence type="predicted"/>
<sequence length="403" mass="41216">MTSRPAVVLATLALGGGAAFAVGCGKDDDSDTRAEVRTETVVVPSSRADVLENLDGPTTSETAKGFDPGGIYARESLGVVTVIATGLGGGQSGRGDSGLGSGFVLNDRGEIATNAHVVTSGEGSAIKKAGSVFIRFKDGNQVGAKIVGFDPFADVALLKLEDLDGLKLRPLPLGSTKDVAVGEPVAAIGSPFGEEQSLSVGVISATGRSIDSLTGFQTADAIQTDAAINHGNSGGPLLNAAGEVLGINSQIRTESGDGTGVGFAVPVDTVRRSIEQLRAAGKVSYSYLGIASSPVYPQLAQEFDLPVAKGAWVQEVTDGGPADDAGLKAGTGEKVFQARPYAPGGDLIVAVDGKPVEKETDLGVRLLDYDPGETVTLTLYRGQQKQDVRVKLGERPTAAPRRG</sequence>
<organism evidence="5 6">
    <name type="scientific">Paraconexibacter algicola</name>
    <dbReference type="NCBI Taxonomy" id="2133960"/>
    <lineage>
        <taxon>Bacteria</taxon>
        <taxon>Bacillati</taxon>
        <taxon>Actinomycetota</taxon>
        <taxon>Thermoleophilia</taxon>
        <taxon>Solirubrobacterales</taxon>
        <taxon>Paraconexibacteraceae</taxon>
        <taxon>Paraconexibacter</taxon>
    </lineage>
</organism>
<evidence type="ECO:0000256" key="1">
    <source>
        <dbReference type="ARBA" id="ARBA00022670"/>
    </source>
</evidence>
<dbReference type="GO" id="GO:0006508">
    <property type="term" value="P:proteolysis"/>
    <property type="evidence" value="ECO:0007669"/>
    <property type="project" value="UniProtKB-KW"/>
</dbReference>
<evidence type="ECO:0000313" key="5">
    <source>
        <dbReference type="EMBL" id="PTL59283.1"/>
    </source>
</evidence>
<evidence type="ECO:0000256" key="2">
    <source>
        <dbReference type="ARBA" id="ARBA00022801"/>
    </source>
</evidence>
<reference evidence="5 6" key="1">
    <citation type="submission" date="2018-03" db="EMBL/GenBank/DDBJ databases">
        <title>Aquarubrobacter algicola gen. nov., sp. nov., a novel actinobacterium isolated from shallow eutrophic lake during the end of cyanobacterial harmful algal blooms.</title>
        <authorList>
            <person name="Chun S.J."/>
        </authorList>
    </citation>
    <scope>NUCLEOTIDE SEQUENCE [LARGE SCALE GENOMIC DNA]</scope>
    <source>
        <strain evidence="5 6">Seoho-28</strain>
    </source>
</reference>
<dbReference type="Gene3D" id="2.40.10.120">
    <property type="match status" value="1"/>
</dbReference>
<dbReference type="AlphaFoldDB" id="A0A2T4UJ58"/>
<dbReference type="InterPro" id="IPR001940">
    <property type="entry name" value="Peptidase_S1C"/>
</dbReference>
<accession>A0A2T4UJ58</accession>
<dbReference type="GO" id="GO:0004252">
    <property type="term" value="F:serine-type endopeptidase activity"/>
    <property type="evidence" value="ECO:0007669"/>
    <property type="project" value="InterPro"/>
</dbReference>
<keyword evidence="2" id="KW-0378">Hydrolase</keyword>
<dbReference type="SUPFAM" id="SSF50156">
    <property type="entry name" value="PDZ domain-like"/>
    <property type="match status" value="1"/>
</dbReference>
<comment type="caution">
    <text evidence="5">The sequence shown here is derived from an EMBL/GenBank/DDBJ whole genome shotgun (WGS) entry which is preliminary data.</text>
</comment>
<dbReference type="Pfam" id="PF13365">
    <property type="entry name" value="Trypsin_2"/>
    <property type="match status" value="1"/>
</dbReference>
<feature type="domain" description="PDZ" evidence="4">
    <location>
        <begin position="286"/>
        <end position="383"/>
    </location>
</feature>
<dbReference type="PANTHER" id="PTHR43343">
    <property type="entry name" value="PEPTIDASE S12"/>
    <property type="match status" value="1"/>
</dbReference>